<gene>
    <name evidence="3" type="ORF">GCM10023350_06030</name>
</gene>
<dbReference type="InterPro" id="IPR007136">
    <property type="entry name" value="DUF347"/>
</dbReference>
<keyword evidence="4" id="KW-1185">Reference proteome</keyword>
<sequence>MYPTADALDAPTPVPARTRSRRSRLEPIAAKVPEITALFWVIKVLTTGMGEAASDGLGEASLVLGGIIGVGGFALAMWLQLRADRYHAPTYWFCVSMVAVFGTMVADVLHVATGLSYYVTSAFYALAVAVLFTWWHRSEGTLSIHHIDTRRRERFYWATVLATFALGTAVGDLVGLTMDLGFFSAGLFFLAAMMVPLVAWRLGANATLCFWAAYVLTRPLGASFADWIGKEHEIGGGLGFGDLPLTAILAMAIATLVAYAHRSGHDIQRPIPVDAEA</sequence>
<feature type="transmembrane region" description="Helical" evidence="2">
    <location>
        <begin position="60"/>
        <end position="79"/>
    </location>
</feature>
<evidence type="ECO:0000256" key="1">
    <source>
        <dbReference type="SAM" id="MobiDB-lite"/>
    </source>
</evidence>
<protein>
    <submittedName>
        <fullName evidence="3">Membrane protein</fullName>
    </submittedName>
</protein>
<evidence type="ECO:0000313" key="4">
    <source>
        <dbReference type="Proteomes" id="UP001499882"/>
    </source>
</evidence>
<dbReference type="RefSeq" id="WP_345525088.1">
    <property type="nucleotide sequence ID" value="NZ_BAABKN010000005.1"/>
</dbReference>
<feature type="transmembrane region" description="Helical" evidence="2">
    <location>
        <begin position="155"/>
        <end position="174"/>
    </location>
</feature>
<accession>A0ABP8YFP1</accession>
<feature type="transmembrane region" description="Helical" evidence="2">
    <location>
        <begin position="180"/>
        <end position="200"/>
    </location>
</feature>
<comment type="caution">
    <text evidence="3">The sequence shown here is derived from an EMBL/GenBank/DDBJ whole genome shotgun (WGS) entry which is preliminary data.</text>
</comment>
<evidence type="ECO:0000313" key="3">
    <source>
        <dbReference type="EMBL" id="GAA4726101.1"/>
    </source>
</evidence>
<feature type="transmembrane region" description="Helical" evidence="2">
    <location>
        <begin position="91"/>
        <end position="109"/>
    </location>
</feature>
<evidence type="ECO:0000256" key="2">
    <source>
        <dbReference type="SAM" id="Phobius"/>
    </source>
</evidence>
<organism evidence="3 4">
    <name type="scientific">Nocardioides endophyticus</name>
    <dbReference type="NCBI Taxonomy" id="1353775"/>
    <lineage>
        <taxon>Bacteria</taxon>
        <taxon>Bacillati</taxon>
        <taxon>Actinomycetota</taxon>
        <taxon>Actinomycetes</taxon>
        <taxon>Propionibacteriales</taxon>
        <taxon>Nocardioidaceae</taxon>
        <taxon>Nocardioides</taxon>
    </lineage>
</organism>
<keyword evidence="2" id="KW-1133">Transmembrane helix</keyword>
<dbReference type="EMBL" id="BAABKN010000005">
    <property type="protein sequence ID" value="GAA4726101.1"/>
    <property type="molecule type" value="Genomic_DNA"/>
</dbReference>
<proteinExistence type="predicted"/>
<feature type="region of interest" description="Disordered" evidence="1">
    <location>
        <begin position="1"/>
        <end position="21"/>
    </location>
</feature>
<name>A0ABP8YFP1_9ACTN</name>
<dbReference type="Proteomes" id="UP001499882">
    <property type="component" value="Unassembled WGS sequence"/>
</dbReference>
<reference evidence="4" key="1">
    <citation type="journal article" date="2019" name="Int. J. Syst. Evol. Microbiol.">
        <title>The Global Catalogue of Microorganisms (GCM) 10K type strain sequencing project: providing services to taxonomists for standard genome sequencing and annotation.</title>
        <authorList>
            <consortium name="The Broad Institute Genomics Platform"/>
            <consortium name="The Broad Institute Genome Sequencing Center for Infectious Disease"/>
            <person name="Wu L."/>
            <person name="Ma J."/>
        </authorList>
    </citation>
    <scope>NUCLEOTIDE SEQUENCE [LARGE SCALE GENOMIC DNA]</scope>
    <source>
        <strain evidence="4">JCM 18532</strain>
    </source>
</reference>
<dbReference type="Pfam" id="PF03988">
    <property type="entry name" value="DUF347"/>
    <property type="match status" value="4"/>
</dbReference>
<keyword evidence="2" id="KW-0812">Transmembrane</keyword>
<feature type="transmembrane region" description="Helical" evidence="2">
    <location>
        <begin position="240"/>
        <end position="260"/>
    </location>
</feature>
<keyword evidence="2" id="KW-0472">Membrane</keyword>
<feature type="transmembrane region" description="Helical" evidence="2">
    <location>
        <begin position="207"/>
        <end position="228"/>
    </location>
</feature>
<feature type="transmembrane region" description="Helical" evidence="2">
    <location>
        <begin position="115"/>
        <end position="135"/>
    </location>
</feature>